<reference evidence="1" key="1">
    <citation type="journal article" date="2021" name="Proc. Natl. Acad. Sci. U.S.A.">
        <title>A Catalog of Tens of Thousands of Viruses from Human Metagenomes Reveals Hidden Associations with Chronic Diseases.</title>
        <authorList>
            <person name="Tisza M.J."/>
            <person name="Buck C.B."/>
        </authorList>
    </citation>
    <scope>NUCLEOTIDE SEQUENCE</scope>
    <source>
        <strain evidence="1">Ctshb19</strain>
    </source>
</reference>
<evidence type="ECO:0000313" key="1">
    <source>
        <dbReference type="EMBL" id="DAF93506.1"/>
    </source>
</evidence>
<proteinExistence type="predicted"/>
<accession>A0A8S5UGI4</accession>
<name>A0A8S5UGI4_9CAUD</name>
<dbReference type="EMBL" id="BK016086">
    <property type="protein sequence ID" value="DAF93506.1"/>
    <property type="molecule type" value="Genomic_DNA"/>
</dbReference>
<organism evidence="1">
    <name type="scientific">Myoviridae sp. ctshb19</name>
    <dbReference type="NCBI Taxonomy" id="2825194"/>
    <lineage>
        <taxon>Viruses</taxon>
        <taxon>Duplodnaviria</taxon>
        <taxon>Heunggongvirae</taxon>
        <taxon>Uroviricota</taxon>
        <taxon>Caudoviricetes</taxon>
    </lineage>
</organism>
<protein>
    <submittedName>
        <fullName evidence="1">Uncharacterized protein</fullName>
    </submittedName>
</protein>
<sequence length="164" mass="18808">MKFLGVEIEIRRVKADEDVPSASKAMALLEGPQVSRRSSGIRTFRKPKITDMIIFPEPDDLSDVWQAQALTNLVAKIEKSFNYYGWVDICTVDEAVRQFNIPQNRRSKLAYEKLHTLHCVHFNKYLPGIMEQVPDLYTCIFTGGVFPKEPMEHEKEKGGVYEAN</sequence>